<dbReference type="EMBL" id="LLXL01000408">
    <property type="protein sequence ID" value="PKK72899.1"/>
    <property type="molecule type" value="Genomic_DNA"/>
</dbReference>
<protein>
    <submittedName>
        <fullName evidence="2">Uncharacterized protein</fullName>
    </submittedName>
</protein>
<dbReference type="Proteomes" id="UP000233469">
    <property type="component" value="Unassembled WGS sequence"/>
</dbReference>
<evidence type="ECO:0000313" key="2">
    <source>
        <dbReference type="EMBL" id="PKK72899.1"/>
    </source>
</evidence>
<sequence length="119" mass="13993">MWHNIFFLAKNITKVLYDMTICLFISRSSFLYKLLLYRFIKSSFLVNKMIYFAIFVNNKSPFLSLTVNESRSSGQSILFIGNFKTCSTFISFVSKYVTNFVSILFHLIINPFLKFFPFA</sequence>
<evidence type="ECO:0000313" key="3">
    <source>
        <dbReference type="Proteomes" id="UP000233469"/>
    </source>
</evidence>
<keyword evidence="1" id="KW-0812">Transmembrane</keyword>
<accession>A0A2N1NGA1</accession>
<proteinExistence type="predicted"/>
<reference evidence="2 3" key="2">
    <citation type="submission" date="2017-10" db="EMBL/GenBank/DDBJ databases">
        <title>Extensive intraspecific genome diversity in a model arbuscular mycorrhizal fungus.</title>
        <authorList>
            <person name="Chen E.C.H."/>
            <person name="Morin E."/>
            <person name="Baudet D."/>
            <person name="Noel J."/>
            <person name="Ndikumana S."/>
            <person name="Charron P."/>
            <person name="St-Onge C."/>
            <person name="Giorgi J."/>
            <person name="Grigoriev I.V."/>
            <person name="Roux C."/>
            <person name="Martin F.M."/>
            <person name="Corradi N."/>
        </authorList>
    </citation>
    <scope>NUCLEOTIDE SEQUENCE [LARGE SCALE GENOMIC DNA]</scope>
    <source>
        <strain evidence="2 3">C2</strain>
    </source>
</reference>
<keyword evidence="1" id="KW-1133">Transmembrane helix</keyword>
<keyword evidence="1" id="KW-0472">Membrane</keyword>
<gene>
    <name evidence="2" type="ORF">RhiirC2_362355</name>
</gene>
<name>A0A2N1NGA1_9GLOM</name>
<dbReference type="AlphaFoldDB" id="A0A2N1NGA1"/>
<comment type="caution">
    <text evidence="2">The sequence shown here is derived from an EMBL/GenBank/DDBJ whole genome shotgun (WGS) entry which is preliminary data.</text>
</comment>
<reference evidence="2 3" key="1">
    <citation type="submission" date="2016-04" db="EMBL/GenBank/DDBJ databases">
        <title>Genome analyses suggest a sexual origin of heterokaryosis in a supposedly ancient asexual fungus.</title>
        <authorList>
            <person name="Ropars J."/>
            <person name="Sedzielewska K."/>
            <person name="Noel J."/>
            <person name="Charron P."/>
            <person name="Farinelli L."/>
            <person name="Marton T."/>
            <person name="Kruger M."/>
            <person name="Pelin A."/>
            <person name="Brachmann A."/>
            <person name="Corradi N."/>
        </authorList>
    </citation>
    <scope>NUCLEOTIDE SEQUENCE [LARGE SCALE GENOMIC DNA]</scope>
    <source>
        <strain evidence="2 3">C2</strain>
    </source>
</reference>
<evidence type="ECO:0000256" key="1">
    <source>
        <dbReference type="SAM" id="Phobius"/>
    </source>
</evidence>
<organism evidence="2 3">
    <name type="scientific">Rhizophagus irregularis</name>
    <dbReference type="NCBI Taxonomy" id="588596"/>
    <lineage>
        <taxon>Eukaryota</taxon>
        <taxon>Fungi</taxon>
        <taxon>Fungi incertae sedis</taxon>
        <taxon>Mucoromycota</taxon>
        <taxon>Glomeromycotina</taxon>
        <taxon>Glomeromycetes</taxon>
        <taxon>Glomerales</taxon>
        <taxon>Glomeraceae</taxon>
        <taxon>Rhizophagus</taxon>
    </lineage>
</organism>
<feature type="transmembrane region" description="Helical" evidence="1">
    <location>
        <begin position="96"/>
        <end position="116"/>
    </location>
</feature>